<dbReference type="InterPro" id="IPR005119">
    <property type="entry name" value="LysR_subst-bd"/>
</dbReference>
<dbReference type="Pfam" id="PF03466">
    <property type="entry name" value="LysR_substrate"/>
    <property type="match status" value="1"/>
</dbReference>
<dbReference type="PANTHER" id="PTHR30537">
    <property type="entry name" value="HTH-TYPE TRANSCRIPTIONAL REGULATOR"/>
    <property type="match status" value="1"/>
</dbReference>
<keyword evidence="3" id="KW-0238">DNA-binding</keyword>
<dbReference type="Pfam" id="PF00126">
    <property type="entry name" value="HTH_1"/>
    <property type="match status" value="1"/>
</dbReference>
<organism evidence="6 7">
    <name type="scientific">Variovorax ureilyticus</name>
    <dbReference type="NCBI Taxonomy" id="1836198"/>
    <lineage>
        <taxon>Bacteria</taxon>
        <taxon>Pseudomonadati</taxon>
        <taxon>Pseudomonadota</taxon>
        <taxon>Betaproteobacteria</taxon>
        <taxon>Burkholderiales</taxon>
        <taxon>Comamonadaceae</taxon>
        <taxon>Variovorax</taxon>
    </lineage>
</organism>
<dbReference type="InterPro" id="IPR000847">
    <property type="entry name" value="LysR_HTH_N"/>
</dbReference>
<dbReference type="InterPro" id="IPR036388">
    <property type="entry name" value="WH-like_DNA-bd_sf"/>
</dbReference>
<dbReference type="InterPro" id="IPR058163">
    <property type="entry name" value="LysR-type_TF_proteobact-type"/>
</dbReference>
<evidence type="ECO:0000259" key="5">
    <source>
        <dbReference type="PROSITE" id="PS50931"/>
    </source>
</evidence>
<dbReference type="NCBIfam" id="NF011573">
    <property type="entry name" value="PRK14997.1"/>
    <property type="match status" value="1"/>
</dbReference>
<keyword evidence="4" id="KW-0804">Transcription</keyword>
<dbReference type="InterPro" id="IPR036390">
    <property type="entry name" value="WH_DNA-bd_sf"/>
</dbReference>
<evidence type="ECO:0000256" key="2">
    <source>
        <dbReference type="ARBA" id="ARBA00023015"/>
    </source>
</evidence>
<dbReference type="Gene3D" id="3.40.190.290">
    <property type="match status" value="1"/>
</dbReference>
<dbReference type="EMBL" id="JBBKZU010000009">
    <property type="protein sequence ID" value="MEJ8813449.1"/>
    <property type="molecule type" value="Genomic_DNA"/>
</dbReference>
<evidence type="ECO:0000256" key="4">
    <source>
        <dbReference type="ARBA" id="ARBA00023163"/>
    </source>
</evidence>
<sequence length="301" mass="32998">MKDLNDLYFYAHVVEHGGFAPAARALGLPKSRLSRRLFLLEERLGVRLIQRTSRRFAVTEIGQIYYEHCKAMLVEADAAEEAALLTHAEPCGTVRMSCPTMLLDLRVARMVATFMAAYPRVQVHLEDTNRRVDLVGEGIDLAIRVRPPPLEDSDLVVRVLGERGQCLVVAPKLLAGRAAPRSPADLSSLPSMDLGLPQNEHVWRLVGPDGAQSTISHQPRLVTRSMSALHAAALAGVGAVQLPTMLVGESIARGDLLRLLPDWAPRPEVIHIVFPSRRGLLPGVRALVDFLAARFADLQEA</sequence>
<dbReference type="Gene3D" id="1.10.10.10">
    <property type="entry name" value="Winged helix-like DNA-binding domain superfamily/Winged helix DNA-binding domain"/>
    <property type="match status" value="1"/>
</dbReference>
<accession>A0ABU8VIF7</accession>
<evidence type="ECO:0000256" key="3">
    <source>
        <dbReference type="ARBA" id="ARBA00023125"/>
    </source>
</evidence>
<name>A0ABU8VIF7_9BURK</name>
<comment type="similarity">
    <text evidence="1">Belongs to the LysR transcriptional regulatory family.</text>
</comment>
<keyword evidence="7" id="KW-1185">Reference proteome</keyword>
<dbReference type="PROSITE" id="PS50931">
    <property type="entry name" value="HTH_LYSR"/>
    <property type="match status" value="1"/>
</dbReference>
<evidence type="ECO:0000313" key="7">
    <source>
        <dbReference type="Proteomes" id="UP001365846"/>
    </source>
</evidence>
<feature type="domain" description="HTH lysR-type" evidence="5">
    <location>
        <begin position="1"/>
        <end position="59"/>
    </location>
</feature>
<dbReference type="Proteomes" id="UP001365846">
    <property type="component" value="Unassembled WGS sequence"/>
</dbReference>
<protein>
    <submittedName>
        <fullName evidence="6">LysR family transcriptional regulator</fullName>
    </submittedName>
</protein>
<gene>
    <name evidence="6" type="ORF">WKW77_20350</name>
</gene>
<keyword evidence="2" id="KW-0805">Transcription regulation</keyword>
<evidence type="ECO:0000313" key="6">
    <source>
        <dbReference type="EMBL" id="MEJ8813449.1"/>
    </source>
</evidence>
<evidence type="ECO:0000256" key="1">
    <source>
        <dbReference type="ARBA" id="ARBA00009437"/>
    </source>
</evidence>
<comment type="caution">
    <text evidence="6">The sequence shown here is derived from an EMBL/GenBank/DDBJ whole genome shotgun (WGS) entry which is preliminary data.</text>
</comment>
<proteinExistence type="inferred from homology"/>
<dbReference type="CDD" id="cd08473">
    <property type="entry name" value="PBP2_CrgA_like_4"/>
    <property type="match status" value="1"/>
</dbReference>
<dbReference type="SUPFAM" id="SSF53850">
    <property type="entry name" value="Periplasmic binding protein-like II"/>
    <property type="match status" value="1"/>
</dbReference>
<dbReference type="PANTHER" id="PTHR30537:SF31">
    <property type="entry name" value="TRANSCRIPTIONAL REGULATOR, LYSR FAMILY"/>
    <property type="match status" value="1"/>
</dbReference>
<dbReference type="RefSeq" id="WP_340358695.1">
    <property type="nucleotide sequence ID" value="NZ_JBBKZU010000009.1"/>
</dbReference>
<reference evidence="6 7" key="1">
    <citation type="submission" date="2024-03" db="EMBL/GenBank/DDBJ databases">
        <title>Novel species of the genus Variovorax.</title>
        <authorList>
            <person name="Liu Q."/>
            <person name="Xin Y.-H."/>
        </authorList>
    </citation>
    <scope>NUCLEOTIDE SEQUENCE [LARGE SCALE GENOMIC DNA]</scope>
    <source>
        <strain evidence="6 7">KACC 18899</strain>
    </source>
</reference>
<dbReference type="SUPFAM" id="SSF46785">
    <property type="entry name" value="Winged helix' DNA-binding domain"/>
    <property type="match status" value="1"/>
</dbReference>